<evidence type="ECO:0000313" key="1">
    <source>
        <dbReference type="EMBL" id="OBR06882.1"/>
    </source>
</evidence>
<dbReference type="AlphaFoldDB" id="A0A1B7Y4C6"/>
<dbReference type="EMBL" id="LTAN01000007">
    <property type="protein sequence ID" value="OBR06882.1"/>
    <property type="molecule type" value="Genomic_DNA"/>
</dbReference>
<proteinExistence type="predicted"/>
<dbReference type="RefSeq" id="XP_018155400.1">
    <property type="nucleotide sequence ID" value="XM_018305976.1"/>
</dbReference>
<keyword evidence="2" id="KW-1185">Reference proteome</keyword>
<name>A0A1B7Y4C6_COLHI</name>
<evidence type="ECO:0000313" key="2">
    <source>
        <dbReference type="Proteomes" id="UP000092177"/>
    </source>
</evidence>
<dbReference type="VEuPathDB" id="FungiDB:CH63R_11002"/>
<comment type="caution">
    <text evidence="1">The sequence shown here is derived from an EMBL/GenBank/DDBJ whole genome shotgun (WGS) entry which is preliminary data.</text>
</comment>
<dbReference type="KEGG" id="chig:CH63R_11002"/>
<reference evidence="2" key="1">
    <citation type="journal article" date="2017" name="BMC Genomics">
        <title>Gapless genome assembly of Colletotrichum higginsianum reveals chromosome structure and association of transposable elements with secondary metabolite gene clusters.</title>
        <authorList>
            <person name="Dallery J.-F."/>
            <person name="Lapalu N."/>
            <person name="Zampounis A."/>
            <person name="Pigne S."/>
            <person name="Luyten I."/>
            <person name="Amselem J."/>
            <person name="Wittenberg A.H.J."/>
            <person name="Zhou S."/>
            <person name="de Queiroz M.V."/>
            <person name="Robin G.P."/>
            <person name="Auger A."/>
            <person name="Hainaut M."/>
            <person name="Henrissat B."/>
            <person name="Kim K.-T."/>
            <person name="Lee Y.-H."/>
            <person name="Lespinet O."/>
            <person name="Schwartz D.C."/>
            <person name="Thon M.R."/>
            <person name="O'Connell R.J."/>
        </authorList>
    </citation>
    <scope>NUCLEOTIDE SEQUENCE [LARGE SCALE GENOMIC DNA]</scope>
    <source>
        <strain evidence="2">IMI 349063</strain>
    </source>
</reference>
<dbReference type="GeneID" id="28870083"/>
<sequence length="60" mass="6935">MKKRLWVIILLRESDLQQWPHQVVGSELLQEADEVLLASALMVGEDEKEEEEEEAAVLFL</sequence>
<organism evidence="1 2">
    <name type="scientific">Colletotrichum higginsianum (strain IMI 349063)</name>
    <name type="common">Crucifer anthracnose fungus</name>
    <dbReference type="NCBI Taxonomy" id="759273"/>
    <lineage>
        <taxon>Eukaryota</taxon>
        <taxon>Fungi</taxon>
        <taxon>Dikarya</taxon>
        <taxon>Ascomycota</taxon>
        <taxon>Pezizomycotina</taxon>
        <taxon>Sordariomycetes</taxon>
        <taxon>Hypocreomycetidae</taxon>
        <taxon>Glomerellales</taxon>
        <taxon>Glomerellaceae</taxon>
        <taxon>Colletotrichum</taxon>
        <taxon>Colletotrichum destructivum species complex</taxon>
    </lineage>
</organism>
<accession>A0A1B7Y4C6</accession>
<protein>
    <submittedName>
        <fullName evidence="1">Uncharacterized protein</fullName>
    </submittedName>
</protein>
<gene>
    <name evidence="1" type="ORF">CH63R_11002</name>
</gene>
<dbReference type="Proteomes" id="UP000092177">
    <property type="component" value="Unassembled WGS sequence"/>
</dbReference>